<dbReference type="EMBL" id="JAUSRF010000002">
    <property type="protein sequence ID" value="MDP9836156.1"/>
    <property type="molecule type" value="Genomic_DNA"/>
</dbReference>
<comment type="caution">
    <text evidence="2">The sequence shown here is derived from an EMBL/GenBank/DDBJ whole genome shotgun (WGS) entry which is preliminary data.</text>
</comment>
<accession>A0ABT9PNX1</accession>
<keyword evidence="3" id="KW-1185">Reference proteome</keyword>
<dbReference type="Pfam" id="PF01381">
    <property type="entry name" value="HTH_3"/>
    <property type="match status" value="1"/>
</dbReference>
<proteinExistence type="predicted"/>
<dbReference type="SMART" id="SM00530">
    <property type="entry name" value="HTH_XRE"/>
    <property type="match status" value="1"/>
</dbReference>
<evidence type="ECO:0000259" key="1">
    <source>
        <dbReference type="PROSITE" id="PS50943"/>
    </source>
</evidence>
<name>A0ABT9PNX1_9HYPH</name>
<dbReference type="Proteomes" id="UP001241472">
    <property type="component" value="Unassembled WGS sequence"/>
</dbReference>
<dbReference type="PROSITE" id="PS50943">
    <property type="entry name" value="HTH_CROC1"/>
    <property type="match status" value="1"/>
</dbReference>
<dbReference type="RefSeq" id="WP_306831505.1">
    <property type="nucleotide sequence ID" value="NZ_JAUSRF010000002.1"/>
</dbReference>
<dbReference type="InterPro" id="IPR010982">
    <property type="entry name" value="Lambda_DNA-bd_dom_sf"/>
</dbReference>
<organism evidence="2 3">
    <name type="scientific">Neorhizobium huautlense</name>
    <dbReference type="NCBI Taxonomy" id="67774"/>
    <lineage>
        <taxon>Bacteria</taxon>
        <taxon>Pseudomonadati</taxon>
        <taxon>Pseudomonadota</taxon>
        <taxon>Alphaproteobacteria</taxon>
        <taxon>Hyphomicrobiales</taxon>
        <taxon>Rhizobiaceae</taxon>
        <taxon>Rhizobium/Agrobacterium group</taxon>
        <taxon>Neorhizobium</taxon>
    </lineage>
</organism>
<evidence type="ECO:0000313" key="3">
    <source>
        <dbReference type="Proteomes" id="UP001241472"/>
    </source>
</evidence>
<feature type="domain" description="HTH cro/C1-type" evidence="1">
    <location>
        <begin position="31"/>
        <end position="71"/>
    </location>
</feature>
<dbReference type="CDD" id="cd00093">
    <property type="entry name" value="HTH_XRE"/>
    <property type="match status" value="1"/>
</dbReference>
<dbReference type="InterPro" id="IPR001387">
    <property type="entry name" value="Cro/C1-type_HTH"/>
</dbReference>
<reference evidence="2 3" key="1">
    <citation type="submission" date="2023-07" db="EMBL/GenBank/DDBJ databases">
        <title>Sorghum-associated microbial communities from plants grown in Nebraska, USA.</title>
        <authorList>
            <person name="Schachtman D."/>
        </authorList>
    </citation>
    <scope>NUCLEOTIDE SEQUENCE [LARGE SCALE GENOMIC DNA]</scope>
    <source>
        <strain evidence="2 3">DS1307</strain>
    </source>
</reference>
<sequence length="122" mass="13350">MPGRTPQKIDRDRGRRLRQALGARGPQKMMALAADLGISPAAVSKWMQGHAMSIDNASRLADLLGISLDWLLSGAPNTTDMTGAKLSGLEKELIEHLRDRPAHVLPLLTRLIREIPANPQRS</sequence>
<protein>
    <submittedName>
        <fullName evidence="2">Transcriptional regulator with XRE-family HTH domain</fullName>
    </submittedName>
</protein>
<dbReference type="Gene3D" id="1.10.260.40">
    <property type="entry name" value="lambda repressor-like DNA-binding domains"/>
    <property type="match status" value="1"/>
</dbReference>
<evidence type="ECO:0000313" key="2">
    <source>
        <dbReference type="EMBL" id="MDP9836156.1"/>
    </source>
</evidence>
<gene>
    <name evidence="2" type="ORF">J2T09_000898</name>
</gene>
<dbReference type="SUPFAM" id="SSF47413">
    <property type="entry name" value="lambda repressor-like DNA-binding domains"/>
    <property type="match status" value="1"/>
</dbReference>